<accession>A0AAJ0A2K8</accession>
<comment type="caution">
    <text evidence="1">The sequence shown here is derived from an EMBL/GenBank/DDBJ whole genome shotgun (WGS) entry which is preliminary data.</text>
</comment>
<evidence type="ECO:0000313" key="1">
    <source>
        <dbReference type="EMBL" id="KAK1655314.1"/>
    </source>
</evidence>
<dbReference type="PANTHER" id="PTHR38795:SF1">
    <property type="entry name" value="DUF6604 DOMAIN-CONTAINING PROTEIN"/>
    <property type="match status" value="1"/>
</dbReference>
<gene>
    <name evidence="1" type="ORF">BDP81DRAFT_466932</name>
</gene>
<dbReference type="Proteomes" id="UP001243989">
    <property type="component" value="Unassembled WGS sequence"/>
</dbReference>
<protein>
    <submittedName>
        <fullName evidence="1">Uncharacterized protein</fullName>
    </submittedName>
</protein>
<dbReference type="GeneID" id="85479307"/>
<evidence type="ECO:0000313" key="2">
    <source>
        <dbReference type="Proteomes" id="UP001243989"/>
    </source>
</evidence>
<name>A0AAJ0A2K8_9PEZI</name>
<dbReference type="EMBL" id="JAHMHQ010000001">
    <property type="protein sequence ID" value="KAK1655314.1"/>
    <property type="molecule type" value="Genomic_DNA"/>
</dbReference>
<keyword evidence="2" id="KW-1185">Reference proteome</keyword>
<organism evidence="1 2">
    <name type="scientific">Colletotrichum phormii</name>
    <dbReference type="NCBI Taxonomy" id="359342"/>
    <lineage>
        <taxon>Eukaryota</taxon>
        <taxon>Fungi</taxon>
        <taxon>Dikarya</taxon>
        <taxon>Ascomycota</taxon>
        <taxon>Pezizomycotina</taxon>
        <taxon>Sordariomycetes</taxon>
        <taxon>Hypocreomycetidae</taxon>
        <taxon>Glomerellales</taxon>
        <taxon>Glomerellaceae</taxon>
        <taxon>Colletotrichum</taxon>
        <taxon>Colletotrichum acutatum species complex</taxon>
    </lineage>
</organism>
<proteinExistence type="predicted"/>
<sequence length="141" mass="14835">MAGGSLAPEDLTLSLVLALHAESLEMAFPWLLMHRGCWRFLRAVKEHCDPLLRELCTHASLTKEANLPSVVGFILKAAAKGVDGGLQDKSLLTAAAEVYNGSLSTKAGGSEAGKTALEVARGFGLTIDYEFAASTSITTSV</sequence>
<reference evidence="1" key="1">
    <citation type="submission" date="2021-06" db="EMBL/GenBank/DDBJ databases">
        <title>Comparative genomics, transcriptomics and evolutionary studies reveal genomic signatures of adaptation to plant cell wall in hemibiotrophic fungi.</title>
        <authorList>
            <consortium name="DOE Joint Genome Institute"/>
            <person name="Baroncelli R."/>
            <person name="Diaz J.F."/>
            <person name="Benocci T."/>
            <person name="Peng M."/>
            <person name="Battaglia E."/>
            <person name="Haridas S."/>
            <person name="Andreopoulos W."/>
            <person name="Labutti K."/>
            <person name="Pangilinan J."/>
            <person name="Floch G.L."/>
            <person name="Makela M.R."/>
            <person name="Henrissat B."/>
            <person name="Grigoriev I.V."/>
            <person name="Crouch J.A."/>
            <person name="De Vries R.P."/>
            <person name="Sukno S.A."/>
            <person name="Thon M.R."/>
        </authorList>
    </citation>
    <scope>NUCLEOTIDE SEQUENCE</scope>
    <source>
        <strain evidence="1">CBS 102054</strain>
    </source>
</reference>
<dbReference type="AlphaFoldDB" id="A0AAJ0A2K8"/>
<dbReference type="RefSeq" id="XP_060451358.1">
    <property type="nucleotide sequence ID" value="XM_060594445.1"/>
</dbReference>
<dbReference type="PANTHER" id="PTHR38795">
    <property type="entry name" value="DUF6604 DOMAIN-CONTAINING PROTEIN"/>
    <property type="match status" value="1"/>
</dbReference>